<dbReference type="InterPro" id="IPR000120">
    <property type="entry name" value="Amidase"/>
</dbReference>
<dbReference type="InterPro" id="IPR036928">
    <property type="entry name" value="AS_sf"/>
</dbReference>
<protein>
    <submittedName>
        <fullName evidence="3">Amidase</fullName>
        <ecNumber evidence="3">3.5.1.4</ecNumber>
    </submittedName>
</protein>
<evidence type="ECO:0000256" key="1">
    <source>
        <dbReference type="ARBA" id="ARBA00009199"/>
    </source>
</evidence>
<dbReference type="NCBIfam" id="NF005099">
    <property type="entry name" value="PRK06529.1"/>
    <property type="match status" value="1"/>
</dbReference>
<keyword evidence="3" id="KW-0378">Hydrolase</keyword>
<feature type="domain" description="Amidase" evidence="2">
    <location>
        <begin position="28"/>
        <end position="475"/>
    </location>
</feature>
<dbReference type="PANTHER" id="PTHR11895">
    <property type="entry name" value="TRANSAMIDASE"/>
    <property type="match status" value="1"/>
</dbReference>
<dbReference type="Pfam" id="PF01425">
    <property type="entry name" value="Amidase"/>
    <property type="match status" value="1"/>
</dbReference>
<evidence type="ECO:0000259" key="2">
    <source>
        <dbReference type="Pfam" id="PF01425"/>
    </source>
</evidence>
<dbReference type="Proteomes" id="UP000028549">
    <property type="component" value="Unassembled WGS sequence"/>
</dbReference>
<dbReference type="Gene3D" id="3.90.1300.10">
    <property type="entry name" value="Amidase signature (AS) domain"/>
    <property type="match status" value="1"/>
</dbReference>
<dbReference type="EMBL" id="JNVC02000004">
    <property type="protein sequence ID" value="KEZ52814.1"/>
    <property type="molecule type" value="Genomic_DNA"/>
</dbReference>
<evidence type="ECO:0000313" key="3">
    <source>
        <dbReference type="EMBL" id="KEZ52814.1"/>
    </source>
</evidence>
<dbReference type="AlphaFoldDB" id="A0A084GZQ2"/>
<comment type="similarity">
    <text evidence="1">Belongs to the amidase family.</text>
</comment>
<keyword evidence="4" id="KW-1185">Reference proteome</keyword>
<comment type="caution">
    <text evidence="3">The sequence shown here is derived from an EMBL/GenBank/DDBJ whole genome shotgun (WGS) entry which is preliminary data.</text>
</comment>
<dbReference type="STRING" id="246786.GS18_0208215"/>
<gene>
    <name evidence="3" type="ORF">GS18_0208215</name>
</gene>
<organism evidence="3 4">
    <name type="scientific">Metabacillus indicus</name>
    <name type="common">Bacillus indicus</name>
    <dbReference type="NCBI Taxonomy" id="246786"/>
    <lineage>
        <taxon>Bacteria</taxon>
        <taxon>Bacillati</taxon>
        <taxon>Bacillota</taxon>
        <taxon>Bacilli</taxon>
        <taxon>Bacillales</taxon>
        <taxon>Bacillaceae</taxon>
        <taxon>Metabacillus</taxon>
    </lineage>
</organism>
<dbReference type="InterPro" id="IPR020556">
    <property type="entry name" value="Amidase_CS"/>
</dbReference>
<dbReference type="OrthoDB" id="9811471at2"/>
<dbReference type="SUPFAM" id="SSF75304">
    <property type="entry name" value="Amidase signature (AS) enzymes"/>
    <property type="match status" value="1"/>
</dbReference>
<dbReference type="EC" id="3.5.1.4" evidence="3"/>
<name>A0A084GZQ2_METID</name>
<dbReference type="PROSITE" id="PS00571">
    <property type="entry name" value="AMIDASES"/>
    <property type="match status" value="1"/>
</dbReference>
<reference evidence="3 4" key="1">
    <citation type="journal article" date="2005" name="Int. J. Syst. Evol. Microbiol.">
        <title>Bacillus cibi sp. nov., isolated from jeotgal, a traditional Korean fermented seafood.</title>
        <authorList>
            <person name="Yoon J.H."/>
            <person name="Lee C.H."/>
            <person name="Oh T.K."/>
        </authorList>
    </citation>
    <scope>NUCLEOTIDE SEQUENCE [LARGE SCALE GENOMIC DNA]</scope>
    <source>
        <strain evidence="3 4">DSM 16189</strain>
    </source>
</reference>
<dbReference type="RefSeq" id="WP_029280693.1">
    <property type="nucleotide sequence ID" value="NZ_CP176757.1"/>
</dbReference>
<evidence type="ECO:0000313" key="4">
    <source>
        <dbReference type="Proteomes" id="UP000028549"/>
    </source>
</evidence>
<sequence length="497" mass="53993">MDLHTYASCDATGLAELVKKREVSPEELAAAAFKQIENVNPLVNGVVRTRQEKTEAEIKKLKLDGSQPFAGVPMLLKDISQAIEGEPLTAGSKLLTNHTAKRDSHFVARLRKAGFTFIGHTNTPEFGLRNITEPELHGATKNPWNTKFSAGGSSGGSAAAVASGMVPIAGASDGGGSIRIPASFTGLFGLKPTRGRTPVGPSVGRQWHGASIDFVLTKSVRDSAAMLDHLQVIQPEAAFHTPLFEGKYTDTLKSGLKQSLRIAFQTQSPVGTKVSSEAEEAVHRMVEWLEGNGHQVEERGNGIDGVRLMENYYTMNNGEMSATILDLEKMLGRPITANDVDIVTWVLSTAGHSVTAAEFSKSLAEWDFAAAQMAAFHETFDLYLTPATAFAAPEIGELMQTEEEIQTLLKISERHKDEHLPFVYDMFLKSLTYTPFTQLANLTGQPAMSVPTHMTKQGLPLGVQFIAPKGREDLLISLAGEIEQTRLWIGMEGNPFF</sequence>
<dbReference type="GO" id="GO:0004040">
    <property type="term" value="F:amidase activity"/>
    <property type="evidence" value="ECO:0007669"/>
    <property type="project" value="UniProtKB-EC"/>
</dbReference>
<proteinExistence type="inferred from homology"/>
<accession>A0A084GZQ2</accession>
<dbReference type="PANTHER" id="PTHR11895:SF7">
    <property type="entry name" value="GLUTAMYL-TRNA(GLN) AMIDOTRANSFERASE SUBUNIT A, MITOCHONDRIAL"/>
    <property type="match status" value="1"/>
</dbReference>
<dbReference type="InterPro" id="IPR023631">
    <property type="entry name" value="Amidase_dom"/>
</dbReference>